<dbReference type="Pfam" id="PF06108">
    <property type="entry name" value="DUF952"/>
    <property type="match status" value="1"/>
</dbReference>
<dbReference type="SUPFAM" id="SSF56399">
    <property type="entry name" value="ADP-ribosylation"/>
    <property type="match status" value="1"/>
</dbReference>
<dbReference type="PANTHER" id="PTHR34129">
    <property type="entry name" value="BLR1139 PROTEIN"/>
    <property type="match status" value="1"/>
</dbReference>
<dbReference type="InterPro" id="IPR009297">
    <property type="entry name" value="DUF952"/>
</dbReference>
<dbReference type="OrthoDB" id="3335358at2759"/>
<evidence type="ECO:0000313" key="1">
    <source>
        <dbReference type="EMBL" id="KAG2184058.1"/>
    </source>
</evidence>
<keyword evidence="2" id="KW-1185">Reference proteome</keyword>
<protein>
    <recommendedName>
        <fullName evidence="3">DUF952 domain-containing protein</fullName>
    </recommendedName>
</protein>
<dbReference type="PANTHER" id="PTHR34129:SF1">
    <property type="entry name" value="DUF952 DOMAIN-CONTAINING PROTEIN"/>
    <property type="match status" value="1"/>
</dbReference>
<dbReference type="AlphaFoldDB" id="A0A8H7ULE7"/>
<reference evidence="1" key="1">
    <citation type="submission" date="2020-12" db="EMBL/GenBank/DDBJ databases">
        <title>Metabolic potential, ecology and presence of endohyphal bacteria is reflected in genomic diversity of Mucoromycotina.</title>
        <authorList>
            <person name="Muszewska A."/>
            <person name="Okrasinska A."/>
            <person name="Steczkiewicz K."/>
            <person name="Drgas O."/>
            <person name="Orlowska M."/>
            <person name="Perlinska-Lenart U."/>
            <person name="Aleksandrzak-Piekarczyk T."/>
            <person name="Szatraj K."/>
            <person name="Zielenkiewicz U."/>
            <person name="Pilsyk S."/>
            <person name="Malc E."/>
            <person name="Mieczkowski P."/>
            <person name="Kruszewska J.S."/>
            <person name="Biernat P."/>
            <person name="Pawlowska J."/>
        </authorList>
    </citation>
    <scope>NUCLEOTIDE SEQUENCE</scope>
    <source>
        <strain evidence="1">WA0000051536</strain>
    </source>
</reference>
<dbReference type="Gene3D" id="3.20.170.20">
    <property type="entry name" value="Protein of unknown function DUF952"/>
    <property type="match status" value="1"/>
</dbReference>
<evidence type="ECO:0000313" key="2">
    <source>
        <dbReference type="Proteomes" id="UP000612746"/>
    </source>
</evidence>
<gene>
    <name evidence="1" type="ORF">INT44_009069</name>
</gene>
<accession>A0A8H7ULE7</accession>
<name>A0A8H7ULE7_9FUNG</name>
<organism evidence="1 2">
    <name type="scientific">Umbelopsis vinacea</name>
    <dbReference type="NCBI Taxonomy" id="44442"/>
    <lineage>
        <taxon>Eukaryota</taxon>
        <taxon>Fungi</taxon>
        <taxon>Fungi incertae sedis</taxon>
        <taxon>Mucoromycota</taxon>
        <taxon>Mucoromycotina</taxon>
        <taxon>Umbelopsidomycetes</taxon>
        <taxon>Umbelopsidales</taxon>
        <taxon>Umbelopsidaceae</taxon>
        <taxon>Umbelopsis</taxon>
    </lineage>
</organism>
<dbReference type="Proteomes" id="UP000612746">
    <property type="component" value="Unassembled WGS sequence"/>
</dbReference>
<comment type="caution">
    <text evidence="1">The sequence shown here is derived from an EMBL/GenBank/DDBJ whole genome shotgun (WGS) entry which is preliminary data.</text>
</comment>
<proteinExistence type="predicted"/>
<evidence type="ECO:0008006" key="3">
    <source>
        <dbReference type="Google" id="ProtNLM"/>
    </source>
</evidence>
<sequence length="124" mass="13765">MVDQAYLYKIILPDSAFIEQSPASQFEPTPFDVASGFVHLSTAQQTPNTANRFFSSNEAIWVLKIKSAHIASNIKWEMVTHSDDGSNDSFPHLFGTFSVADVADVAKLNKAEDGTWVFPQGWLQ</sequence>
<dbReference type="EMBL" id="JAEPRA010000006">
    <property type="protein sequence ID" value="KAG2184058.1"/>
    <property type="molecule type" value="Genomic_DNA"/>
</dbReference>